<keyword evidence="3" id="KW-1185">Reference proteome</keyword>
<protein>
    <recommendedName>
        <fullName evidence="4">Sel1 repeat protein</fullName>
    </recommendedName>
</protein>
<dbReference type="eggNOG" id="COG0790">
    <property type="taxonomic scope" value="Bacteria"/>
</dbReference>
<dbReference type="InterPro" id="IPR006597">
    <property type="entry name" value="Sel1-like"/>
</dbReference>
<keyword evidence="1" id="KW-0175">Coiled coil</keyword>
<dbReference type="EMBL" id="AGYT01000008">
    <property type="protein sequence ID" value="ENZ01881.1"/>
    <property type="molecule type" value="Genomic_DNA"/>
</dbReference>
<accession>N9WFL1</accession>
<dbReference type="InterPro" id="IPR052945">
    <property type="entry name" value="Mitotic_Regulator"/>
</dbReference>
<dbReference type="SUPFAM" id="SSF81901">
    <property type="entry name" value="HCP-like"/>
    <property type="match status" value="1"/>
</dbReference>
<evidence type="ECO:0000256" key="1">
    <source>
        <dbReference type="SAM" id="Coils"/>
    </source>
</evidence>
<dbReference type="Pfam" id="PF08238">
    <property type="entry name" value="Sel1"/>
    <property type="match status" value="5"/>
</dbReference>
<comment type="caution">
    <text evidence="2">The sequence shown here is derived from an EMBL/GenBank/DDBJ whole genome shotgun (WGS) entry which is preliminary data.</text>
</comment>
<evidence type="ECO:0000313" key="2">
    <source>
        <dbReference type="EMBL" id="ENZ01881.1"/>
    </source>
</evidence>
<evidence type="ECO:0000313" key="3">
    <source>
        <dbReference type="Proteomes" id="UP000013097"/>
    </source>
</evidence>
<dbReference type="Proteomes" id="UP000013097">
    <property type="component" value="Unassembled WGS sequence"/>
</dbReference>
<dbReference type="PANTHER" id="PTHR43628">
    <property type="entry name" value="ACTIVATOR OF C KINASE PROTEIN 1-RELATED"/>
    <property type="match status" value="1"/>
</dbReference>
<evidence type="ECO:0008006" key="4">
    <source>
        <dbReference type="Google" id="ProtNLM"/>
    </source>
</evidence>
<dbReference type="PANTHER" id="PTHR43628:SF1">
    <property type="entry name" value="CHITIN SYNTHASE REGULATORY FACTOR 2-RELATED"/>
    <property type="match status" value="1"/>
</dbReference>
<gene>
    <name evidence="2" type="ORF">HMPREF1092_01115</name>
</gene>
<dbReference type="AlphaFoldDB" id="N9WFL1"/>
<dbReference type="SMART" id="SM00671">
    <property type="entry name" value="SEL1"/>
    <property type="match status" value="6"/>
</dbReference>
<dbReference type="RefSeq" id="WP_002597617.1">
    <property type="nucleotide sequence ID" value="NZ_KB850956.1"/>
</dbReference>
<sequence length="379" mass="44891">MEGLEKEIIEKKEDILKNISNKINFLESKIQYLIDENAELKNKLRENSLENKKLDLILEKLDIIKELKKENYNDIINKQSEELSLEKHNLDRKEPKEIDKRDINGLLKEGEYYLDRYNNHEDLIISMDYLGEASDLGSIKASYLLGNIYYENEFYKDIDLAIEYYKRASFGRYEEAIEKLIQIYENKGNEGEYIYYHYLGDIFFNGDFVEENKEKYMEYYMISAEKGVEESINKLINIYIDLATQNDPEASFMLGEIYNIGEWVERDEEEAFDWYNKSETDGNEEGRVKAGELALEIGDILYEEEDIKCIEWYSIASEKENREAQYKLAQLFEKGNFVGRDEERALELYKRAAENGYIKALTKVKIIKPMKSLFNKERD</sequence>
<dbReference type="Gene3D" id="1.25.40.10">
    <property type="entry name" value="Tetratricopeptide repeat domain"/>
    <property type="match status" value="2"/>
</dbReference>
<proteinExistence type="predicted"/>
<dbReference type="InterPro" id="IPR011990">
    <property type="entry name" value="TPR-like_helical_dom_sf"/>
</dbReference>
<reference evidence="2 3" key="1">
    <citation type="submission" date="2013-01" db="EMBL/GenBank/DDBJ databases">
        <title>The Genome Sequence of Clostridium colicanis 209318.</title>
        <authorList>
            <consortium name="The Broad Institute Genome Sequencing Platform"/>
            <person name="Earl A."/>
            <person name="Ward D."/>
            <person name="Feldgarden M."/>
            <person name="Gevers D."/>
            <person name="Courvalin P."/>
            <person name="Lambert T."/>
            <person name="Walker B."/>
            <person name="Young S.K."/>
            <person name="Zeng Q."/>
            <person name="Gargeya S."/>
            <person name="Fitzgerald M."/>
            <person name="Haas B."/>
            <person name="Abouelleil A."/>
            <person name="Alvarado L."/>
            <person name="Arachchi H.M."/>
            <person name="Berlin A.M."/>
            <person name="Chapman S.B."/>
            <person name="Dewar J."/>
            <person name="Goldberg J."/>
            <person name="Griggs A."/>
            <person name="Gujja S."/>
            <person name="Hansen M."/>
            <person name="Howarth C."/>
            <person name="Imamovic A."/>
            <person name="Larimer J."/>
            <person name="McCowan C."/>
            <person name="Murphy C."/>
            <person name="Neiman D."/>
            <person name="Pearson M."/>
            <person name="Priest M."/>
            <person name="Roberts A."/>
            <person name="Saif S."/>
            <person name="Shea T."/>
            <person name="Sisk P."/>
            <person name="Sykes S."/>
            <person name="Wortman J."/>
            <person name="Nusbaum C."/>
            <person name="Birren B."/>
        </authorList>
    </citation>
    <scope>NUCLEOTIDE SEQUENCE [LARGE SCALE GENOMIC DNA]</scope>
    <source>
        <strain evidence="2 3">209318</strain>
    </source>
</reference>
<organism evidence="2 3">
    <name type="scientific">Clostridium thermobutyricum</name>
    <dbReference type="NCBI Taxonomy" id="29372"/>
    <lineage>
        <taxon>Bacteria</taxon>
        <taxon>Bacillati</taxon>
        <taxon>Bacillota</taxon>
        <taxon>Clostridia</taxon>
        <taxon>Eubacteriales</taxon>
        <taxon>Clostridiaceae</taxon>
        <taxon>Clostridium</taxon>
    </lineage>
</organism>
<dbReference type="PATRIC" id="fig|999411.4.peg.1090"/>
<name>N9WFL1_9CLOT</name>
<dbReference type="HOGENOM" id="CLU_729014_0_0_9"/>
<feature type="coiled-coil region" evidence="1">
    <location>
        <begin position="9"/>
        <end position="50"/>
    </location>
</feature>